<evidence type="ECO:0000313" key="3">
    <source>
        <dbReference type="Proteomes" id="UP000077755"/>
    </source>
</evidence>
<evidence type="ECO:0000313" key="2">
    <source>
        <dbReference type="EMBL" id="WOH12404.1"/>
    </source>
</evidence>
<dbReference type="InterPro" id="IPR004883">
    <property type="entry name" value="LOB"/>
</dbReference>
<reference evidence="2" key="2">
    <citation type="submission" date="2022-03" db="EMBL/GenBank/DDBJ databases">
        <title>Draft title - Genomic analysis of global carrot germplasm unveils the trajectory of domestication and the origin of high carotenoid orange carrot.</title>
        <authorList>
            <person name="Iorizzo M."/>
            <person name="Ellison S."/>
            <person name="Senalik D."/>
            <person name="Macko-Podgorni A."/>
            <person name="Grzebelus D."/>
            <person name="Bostan H."/>
            <person name="Rolling W."/>
            <person name="Curaba J."/>
            <person name="Simon P."/>
        </authorList>
    </citation>
    <scope>NUCLEOTIDE SEQUENCE</scope>
    <source>
        <tissue evidence="2">Leaf</tissue>
    </source>
</reference>
<dbReference type="PANTHER" id="PTHR31529">
    <property type="entry name" value="LOB DOMAIN CONTAINING PROTEIN"/>
    <property type="match status" value="1"/>
</dbReference>
<dbReference type="Proteomes" id="UP000077755">
    <property type="component" value="Chromosome 8"/>
</dbReference>
<reference evidence="2" key="1">
    <citation type="journal article" date="2016" name="Nat. Genet.">
        <title>A high-quality carrot genome assembly provides new insights into carotenoid accumulation and asterid genome evolution.</title>
        <authorList>
            <person name="Iorizzo M."/>
            <person name="Ellison S."/>
            <person name="Senalik D."/>
            <person name="Zeng P."/>
            <person name="Satapoomin P."/>
            <person name="Huang J."/>
            <person name="Bowman M."/>
            <person name="Iovene M."/>
            <person name="Sanseverino W."/>
            <person name="Cavagnaro P."/>
            <person name="Yildiz M."/>
            <person name="Macko-Podgorni A."/>
            <person name="Moranska E."/>
            <person name="Grzebelus E."/>
            <person name="Grzebelus D."/>
            <person name="Ashrafi H."/>
            <person name="Zheng Z."/>
            <person name="Cheng S."/>
            <person name="Spooner D."/>
            <person name="Van Deynze A."/>
            <person name="Simon P."/>
        </authorList>
    </citation>
    <scope>NUCLEOTIDE SEQUENCE</scope>
    <source>
        <tissue evidence="2">Leaf</tissue>
    </source>
</reference>
<name>A0A175YNZ9_DAUCS</name>
<dbReference type="GO" id="GO:0045893">
    <property type="term" value="P:positive regulation of DNA-templated transcription"/>
    <property type="evidence" value="ECO:0007669"/>
    <property type="project" value="TreeGrafter"/>
</dbReference>
<evidence type="ECO:0000256" key="1">
    <source>
        <dbReference type="ARBA" id="ARBA00005474"/>
    </source>
</evidence>
<gene>
    <name evidence="2" type="ORF">DCAR_0831907</name>
</gene>
<organism evidence="2 3">
    <name type="scientific">Daucus carota subsp. sativus</name>
    <name type="common">Carrot</name>
    <dbReference type="NCBI Taxonomy" id="79200"/>
    <lineage>
        <taxon>Eukaryota</taxon>
        <taxon>Viridiplantae</taxon>
        <taxon>Streptophyta</taxon>
        <taxon>Embryophyta</taxon>
        <taxon>Tracheophyta</taxon>
        <taxon>Spermatophyta</taxon>
        <taxon>Magnoliopsida</taxon>
        <taxon>eudicotyledons</taxon>
        <taxon>Gunneridae</taxon>
        <taxon>Pentapetalae</taxon>
        <taxon>asterids</taxon>
        <taxon>campanulids</taxon>
        <taxon>Apiales</taxon>
        <taxon>Apiaceae</taxon>
        <taxon>Apioideae</taxon>
        <taxon>Scandiceae</taxon>
        <taxon>Daucinae</taxon>
        <taxon>Daucus</taxon>
        <taxon>Daucus sect. Daucus</taxon>
    </lineage>
</organism>
<accession>A0A175YNZ9</accession>
<dbReference type="PROSITE" id="PS50891">
    <property type="entry name" value="LOB"/>
    <property type="match status" value="1"/>
</dbReference>
<dbReference type="Gramene" id="KZM84980">
    <property type="protein sequence ID" value="KZM84980"/>
    <property type="gene ID" value="DCAR_027598"/>
</dbReference>
<dbReference type="GO" id="GO:0005634">
    <property type="term" value="C:nucleus"/>
    <property type="evidence" value="ECO:0007669"/>
    <property type="project" value="TreeGrafter"/>
</dbReference>
<keyword evidence="3" id="KW-1185">Reference proteome</keyword>
<sequence length="215" mass="23600">MTGPGSSCGACKFLRRKCTSECVFAPYFSYDQSANHFAKVHRVFGASKVSKLLLHLPVHRRSDAAATIAYEALARMHDPVYGCVSHVFALQQQVACLQHEIDILNNQMANQAFQARNNGAFGATNNPSVGFQFDSQNNENMTNCATQSQMLLNGGVTADNQEFHCQINTTLPTLYGCEEHMYNVPSDIDLPESVSGGMNQEIYVPFLWTGSSCSS</sequence>
<dbReference type="Pfam" id="PF03195">
    <property type="entry name" value="LOB"/>
    <property type="match status" value="1"/>
</dbReference>
<dbReference type="PANTHER" id="PTHR31529:SF50">
    <property type="entry name" value="LOB DOMAIN PROTEIN"/>
    <property type="match status" value="1"/>
</dbReference>
<dbReference type="KEGG" id="dcr:108199107"/>
<dbReference type="EMBL" id="CP093350">
    <property type="protein sequence ID" value="WOH12404.1"/>
    <property type="molecule type" value="Genomic_DNA"/>
</dbReference>
<dbReference type="AlphaFoldDB" id="A0A175YNZ9"/>
<dbReference type="GO" id="GO:0009755">
    <property type="term" value="P:hormone-mediated signaling pathway"/>
    <property type="evidence" value="ECO:0007669"/>
    <property type="project" value="TreeGrafter"/>
</dbReference>
<protein>
    <submittedName>
        <fullName evidence="2">Uncharacterized protein</fullName>
    </submittedName>
</protein>
<dbReference type="OrthoDB" id="1840682at2759"/>
<comment type="similarity">
    <text evidence="1">Belongs to the LOB domain-containing protein family.</text>
</comment>
<proteinExistence type="inferred from homology"/>